<dbReference type="InterPro" id="IPR029058">
    <property type="entry name" value="AB_hydrolase_fold"/>
</dbReference>
<proteinExistence type="predicted"/>
<evidence type="ECO:0000259" key="2">
    <source>
        <dbReference type="Pfam" id="PF00561"/>
    </source>
</evidence>
<name>A0A1I2FHH8_9SPHI</name>
<feature type="chain" id="PRO_5010304097" evidence="1">
    <location>
        <begin position="22"/>
        <end position="362"/>
    </location>
</feature>
<evidence type="ECO:0000313" key="3">
    <source>
        <dbReference type="EMBL" id="SFF04725.1"/>
    </source>
</evidence>
<dbReference type="EMBL" id="FONS01000004">
    <property type="protein sequence ID" value="SFF04725.1"/>
    <property type="molecule type" value="Genomic_DNA"/>
</dbReference>
<dbReference type="Gene3D" id="3.40.50.1820">
    <property type="entry name" value="alpha/beta hydrolase"/>
    <property type="match status" value="1"/>
</dbReference>
<evidence type="ECO:0000256" key="1">
    <source>
        <dbReference type="SAM" id="SignalP"/>
    </source>
</evidence>
<dbReference type="PANTHER" id="PTHR43798:SF33">
    <property type="entry name" value="HYDROLASE, PUTATIVE (AFU_ORTHOLOGUE AFUA_2G14860)-RELATED"/>
    <property type="match status" value="1"/>
</dbReference>
<dbReference type="PANTHER" id="PTHR43798">
    <property type="entry name" value="MONOACYLGLYCEROL LIPASE"/>
    <property type="match status" value="1"/>
</dbReference>
<gene>
    <name evidence="3" type="ORF">SAMN03003324_02237</name>
</gene>
<feature type="signal peptide" evidence="1">
    <location>
        <begin position="1"/>
        <end position="21"/>
    </location>
</feature>
<dbReference type="InterPro" id="IPR050266">
    <property type="entry name" value="AB_hydrolase_sf"/>
</dbReference>
<dbReference type="STRING" id="34086.SAMN04488084_11615"/>
<evidence type="ECO:0000313" key="4">
    <source>
        <dbReference type="Proteomes" id="UP000183129"/>
    </source>
</evidence>
<dbReference type="Pfam" id="PF00561">
    <property type="entry name" value="Abhydrolase_1"/>
    <property type="match status" value="1"/>
</dbReference>
<dbReference type="GO" id="GO:0016020">
    <property type="term" value="C:membrane"/>
    <property type="evidence" value="ECO:0007669"/>
    <property type="project" value="TreeGrafter"/>
</dbReference>
<sequence>MRLILFLLLIMTTHFSLPAMAQLKTADDAEMKKRYLSAKNQFLTFEREHGNFIQTNNVNMHYLSWGDREKPCLIWVHGSMNNGYELLNIADSLVKAGFYVIAIDYYGHGQTAIPKHEVSLYHVADDIRFLLDKLNIPKAFIGGFSRGGYIATAFYDAYPEKVEGLILEDGGSVPFSNYYHKLGTEALMQKAAEFDLTEKMPWDTTYTSEFDAYKALYEPDENGNQFAILALLRMDSAKKWSVIYDKMMPLFKMASSKQFLDLILRPFSVPLFARSIVTMDPGAIFRNLNVPLLLLDPVSENDPMPFEKENQALHQKHSRLIEYIIYQNTTHNIHYQHPERFTKDLIRFMKRIHPSSVLQVQQ</sequence>
<dbReference type="Proteomes" id="UP000183129">
    <property type="component" value="Unassembled WGS sequence"/>
</dbReference>
<keyword evidence="1" id="KW-0732">Signal</keyword>
<organism evidence="3 4">
    <name type="scientific">Pedobacter antarcticus</name>
    <dbReference type="NCBI Taxonomy" id="34086"/>
    <lineage>
        <taxon>Bacteria</taxon>
        <taxon>Pseudomonadati</taxon>
        <taxon>Bacteroidota</taxon>
        <taxon>Sphingobacteriia</taxon>
        <taxon>Sphingobacteriales</taxon>
        <taxon>Sphingobacteriaceae</taxon>
        <taxon>Pedobacter</taxon>
    </lineage>
</organism>
<dbReference type="SUPFAM" id="SSF53474">
    <property type="entry name" value="alpha/beta-Hydrolases"/>
    <property type="match status" value="1"/>
</dbReference>
<reference evidence="3 4" key="1">
    <citation type="submission" date="2016-10" db="EMBL/GenBank/DDBJ databases">
        <authorList>
            <person name="de Groot N.N."/>
        </authorList>
    </citation>
    <scope>NUCLEOTIDE SEQUENCE [LARGE SCALE GENOMIC DNA]</scope>
    <source>
        <strain evidence="3 4">ATCC 51969</strain>
    </source>
</reference>
<feature type="domain" description="AB hydrolase-1" evidence="2">
    <location>
        <begin position="73"/>
        <end position="224"/>
    </location>
</feature>
<dbReference type="InterPro" id="IPR000073">
    <property type="entry name" value="AB_hydrolase_1"/>
</dbReference>
<accession>A0A1I2FHH8</accession>
<dbReference type="AlphaFoldDB" id="A0A1I2FHH8"/>
<protein>
    <submittedName>
        <fullName evidence="3">Pimeloyl-ACP methyl ester carboxylesterase</fullName>
    </submittedName>
</protein>